<keyword evidence="3" id="KW-0547">Nucleotide-binding</keyword>
<proteinExistence type="predicted"/>
<dbReference type="InterPro" id="IPR017871">
    <property type="entry name" value="ABC_transporter-like_CS"/>
</dbReference>
<dbReference type="GO" id="GO:0005524">
    <property type="term" value="F:ATP binding"/>
    <property type="evidence" value="ECO:0007669"/>
    <property type="project" value="UniProtKB-KW"/>
</dbReference>
<feature type="domain" description="ABC transporter" evidence="5">
    <location>
        <begin position="291"/>
        <end position="535"/>
    </location>
</feature>
<dbReference type="GO" id="GO:0016887">
    <property type="term" value="F:ATP hydrolysis activity"/>
    <property type="evidence" value="ECO:0007669"/>
    <property type="project" value="InterPro"/>
</dbReference>
<evidence type="ECO:0000256" key="4">
    <source>
        <dbReference type="ARBA" id="ARBA00022840"/>
    </source>
</evidence>
<evidence type="ECO:0000256" key="2">
    <source>
        <dbReference type="ARBA" id="ARBA00022737"/>
    </source>
</evidence>
<keyword evidence="4" id="KW-0067">ATP-binding</keyword>
<dbReference type="EMBL" id="CAEZTZ010000042">
    <property type="protein sequence ID" value="CAB4583031.1"/>
    <property type="molecule type" value="Genomic_DNA"/>
</dbReference>
<keyword evidence="2" id="KW-0677">Repeat</keyword>
<evidence type="ECO:0000259" key="5">
    <source>
        <dbReference type="PROSITE" id="PS50893"/>
    </source>
</evidence>
<dbReference type="InterPro" id="IPR027417">
    <property type="entry name" value="P-loop_NTPase"/>
</dbReference>
<evidence type="ECO:0000256" key="1">
    <source>
        <dbReference type="ARBA" id="ARBA00022448"/>
    </source>
</evidence>
<keyword evidence="1" id="KW-0813">Transport</keyword>
<dbReference type="InterPro" id="IPR003439">
    <property type="entry name" value="ABC_transporter-like_ATP-bd"/>
</dbReference>
<dbReference type="SMART" id="SM00382">
    <property type="entry name" value="AAA"/>
    <property type="match status" value="2"/>
</dbReference>
<name>A0A6J6F2L8_9ZZZZ</name>
<dbReference type="AlphaFoldDB" id="A0A6J6F2L8"/>
<gene>
    <name evidence="6" type="ORF">UFOPK1767_00453</name>
</gene>
<sequence length="543" mass="58252">MNARNEVATPSDTPVVSMRHVGKVFPGVIANDDISLDIRPGRVHCLLGENGAGKSTLISILAGMQQPDTGWIEIDGQKVNISSPRSAMDYGIGVVYQHSTLISTMTVLENLMLGVTGSAFLNRTSARTRLKEISAMLGVDIDPEAQAADLALGQQQQVEIAKAMWKGSRVLILDEPTSMLAPQAIADLEASVERLTKDGIAVIFITHKLREAFSMGDEVSVLRRGRLVATIDDETLAGQSEEKFTSAVLAAMFGDDISTIGNRDDVELLSGAKTATKVRSKSVPVAEKFMLHLEDVSTASTPTEFGVSDITLKLRAGEVIGIAGIDGHGQSALAEVVAGQVRATSGTVFLDGGDVTKLGVRARQELGLRYVTDDRLHEGIVGDLSVALNLLLKQIGKLPYWKRGQISKPDVDAEATRLVDDFEIRTPSIHARAGALSGGNIQKLLLARELSHQPTVVVFNKPTYGLDLKTVNRVRKIVKDFADKGGAVLLISTDLDELVELSDRIAIISRGRLVGEVENNSQDTAREVGEFMVGSAHSEGNHV</sequence>
<dbReference type="InterPro" id="IPR050107">
    <property type="entry name" value="ABC_carbohydrate_import_ATPase"/>
</dbReference>
<accession>A0A6J6F2L8</accession>
<dbReference type="CDD" id="cd03215">
    <property type="entry name" value="ABC_Carb_Monos_II"/>
    <property type="match status" value="1"/>
</dbReference>
<reference evidence="6" key="1">
    <citation type="submission" date="2020-05" db="EMBL/GenBank/DDBJ databases">
        <authorList>
            <person name="Chiriac C."/>
            <person name="Salcher M."/>
            <person name="Ghai R."/>
            <person name="Kavagutti S V."/>
        </authorList>
    </citation>
    <scope>NUCLEOTIDE SEQUENCE</scope>
</reference>
<dbReference type="CDD" id="cd03216">
    <property type="entry name" value="ABC_Carb_Monos_I"/>
    <property type="match status" value="1"/>
</dbReference>
<dbReference type="PANTHER" id="PTHR43790">
    <property type="entry name" value="CARBOHYDRATE TRANSPORT ATP-BINDING PROTEIN MG119-RELATED"/>
    <property type="match status" value="1"/>
</dbReference>
<dbReference type="Gene3D" id="3.40.50.300">
    <property type="entry name" value="P-loop containing nucleotide triphosphate hydrolases"/>
    <property type="match status" value="2"/>
</dbReference>
<dbReference type="Pfam" id="PF00005">
    <property type="entry name" value="ABC_tran"/>
    <property type="match status" value="2"/>
</dbReference>
<evidence type="ECO:0000256" key="3">
    <source>
        <dbReference type="ARBA" id="ARBA00022741"/>
    </source>
</evidence>
<feature type="domain" description="ABC transporter" evidence="5">
    <location>
        <begin position="16"/>
        <end position="249"/>
    </location>
</feature>
<protein>
    <submittedName>
        <fullName evidence="6">Unannotated protein</fullName>
    </submittedName>
</protein>
<dbReference type="PROSITE" id="PS50893">
    <property type="entry name" value="ABC_TRANSPORTER_2"/>
    <property type="match status" value="2"/>
</dbReference>
<organism evidence="6">
    <name type="scientific">freshwater metagenome</name>
    <dbReference type="NCBI Taxonomy" id="449393"/>
    <lineage>
        <taxon>unclassified sequences</taxon>
        <taxon>metagenomes</taxon>
        <taxon>ecological metagenomes</taxon>
    </lineage>
</organism>
<dbReference type="PANTHER" id="PTHR43790:SF9">
    <property type="entry name" value="GALACTOFURANOSE TRANSPORTER ATP-BINDING PROTEIN YTFR"/>
    <property type="match status" value="1"/>
</dbReference>
<evidence type="ECO:0000313" key="6">
    <source>
        <dbReference type="EMBL" id="CAB4583031.1"/>
    </source>
</evidence>
<dbReference type="PROSITE" id="PS00211">
    <property type="entry name" value="ABC_TRANSPORTER_1"/>
    <property type="match status" value="1"/>
</dbReference>
<dbReference type="SUPFAM" id="SSF52540">
    <property type="entry name" value="P-loop containing nucleoside triphosphate hydrolases"/>
    <property type="match status" value="2"/>
</dbReference>
<dbReference type="InterPro" id="IPR003593">
    <property type="entry name" value="AAA+_ATPase"/>
</dbReference>